<feature type="domain" description="Methyltransferase FkbM" evidence="1">
    <location>
        <begin position="62"/>
        <end position="232"/>
    </location>
</feature>
<dbReference type="GO" id="GO:0008168">
    <property type="term" value="F:methyltransferase activity"/>
    <property type="evidence" value="ECO:0007669"/>
    <property type="project" value="UniProtKB-KW"/>
</dbReference>
<sequence>MISTTDNISIRVRFFIKDLLPPFLFRLLKKIKQKNTKYYGLNKLDEKIEKYLNYENGFFVELGANDGITQFNTKYFERYKNWKGILIEPSPNNYLLCRENRSSKTNIFCNACTSFEYKDKFVEIAYSNLMSSPIGLESDLENPFMNAMNGKKFLSATENIFTFGAIATTLNNLLVKGNAPNTIDLLSLDVEGAEIEVLKGIDHNKFRFKILCIESRDKEKLISFLQDYDYQLLEQISNHDYLFRDARNYKQ</sequence>
<dbReference type="AlphaFoldDB" id="A0A4P2VYA8"/>
<dbReference type="GO" id="GO:0016197">
    <property type="term" value="P:endosomal transport"/>
    <property type="evidence" value="ECO:0007669"/>
    <property type="project" value="TreeGrafter"/>
</dbReference>
<keyword evidence="2" id="KW-0808">Transferase</keyword>
<dbReference type="Gene3D" id="3.40.50.150">
    <property type="entry name" value="Vaccinia Virus protein VP39"/>
    <property type="match status" value="1"/>
</dbReference>
<dbReference type="GO" id="GO:0005886">
    <property type="term" value="C:plasma membrane"/>
    <property type="evidence" value="ECO:0007669"/>
    <property type="project" value="TreeGrafter"/>
</dbReference>
<dbReference type="Pfam" id="PF05050">
    <property type="entry name" value="Methyltransf_21"/>
    <property type="match status" value="1"/>
</dbReference>
<dbReference type="RefSeq" id="WP_130611057.1">
    <property type="nucleotide sequence ID" value="NZ_AP019368.1"/>
</dbReference>
<protein>
    <submittedName>
        <fullName evidence="2">FkbM family methyltransferase</fullName>
    </submittedName>
</protein>
<dbReference type="KEGG" id="sbf:JCM31447_24990"/>
<dbReference type="PANTHER" id="PTHR34009">
    <property type="entry name" value="PROTEIN STAR"/>
    <property type="match status" value="1"/>
</dbReference>
<evidence type="ECO:0000259" key="1">
    <source>
        <dbReference type="Pfam" id="PF05050"/>
    </source>
</evidence>
<proteinExistence type="predicted"/>
<dbReference type="SUPFAM" id="SSF53335">
    <property type="entry name" value="S-adenosyl-L-methionine-dependent methyltransferases"/>
    <property type="match status" value="1"/>
</dbReference>
<accession>A0A4P2VYA8</accession>
<dbReference type="EMBL" id="AP019368">
    <property type="protein sequence ID" value="BBH54042.1"/>
    <property type="molecule type" value="Genomic_DNA"/>
</dbReference>
<name>A0A4P2VYA8_FLUSA</name>
<keyword evidence="2" id="KW-0489">Methyltransferase</keyword>
<dbReference type="PANTHER" id="PTHR34009:SF2">
    <property type="entry name" value="PROTEIN STAR"/>
    <property type="match status" value="1"/>
</dbReference>
<dbReference type="GO" id="GO:0005737">
    <property type="term" value="C:cytoplasm"/>
    <property type="evidence" value="ECO:0007669"/>
    <property type="project" value="GOC"/>
</dbReference>
<dbReference type="Proteomes" id="UP000291236">
    <property type="component" value="Chromosome"/>
</dbReference>
<keyword evidence="3" id="KW-1185">Reference proteome</keyword>
<dbReference type="GO" id="GO:0032259">
    <property type="term" value="P:methylation"/>
    <property type="evidence" value="ECO:0007669"/>
    <property type="project" value="UniProtKB-KW"/>
</dbReference>
<organism evidence="2 3">
    <name type="scientific">Fluviispira sanaruensis</name>
    <dbReference type="NCBI Taxonomy" id="2493639"/>
    <lineage>
        <taxon>Bacteria</taxon>
        <taxon>Pseudomonadati</taxon>
        <taxon>Bdellovibrionota</taxon>
        <taxon>Oligoflexia</taxon>
        <taxon>Silvanigrellales</taxon>
        <taxon>Silvanigrellaceae</taxon>
        <taxon>Fluviispira</taxon>
    </lineage>
</organism>
<reference evidence="2 3" key="1">
    <citation type="submission" date="2018-12" db="EMBL/GenBank/DDBJ databases">
        <title>Rubrispira sanarue gen. nov., sp., nov., a member of the order Silvanigrellales, isolated from a brackish lake in Hamamatsu Japan.</title>
        <authorList>
            <person name="Maejima Y."/>
            <person name="Iino T."/>
            <person name="Muraguchi Y."/>
            <person name="Fukuda K."/>
            <person name="Nojiri H."/>
            <person name="Ohkuma M."/>
            <person name="Moriuchi R."/>
            <person name="Dohra H."/>
            <person name="Kimbara K."/>
            <person name="Shintani M."/>
        </authorList>
    </citation>
    <scope>NUCLEOTIDE SEQUENCE [LARGE SCALE GENOMIC DNA]</scope>
    <source>
        <strain evidence="2 3">RF1110005</strain>
    </source>
</reference>
<dbReference type="GO" id="GO:0006888">
    <property type="term" value="P:endoplasmic reticulum to Golgi vesicle-mediated transport"/>
    <property type="evidence" value="ECO:0007669"/>
    <property type="project" value="TreeGrafter"/>
</dbReference>
<dbReference type="InterPro" id="IPR006342">
    <property type="entry name" value="FkbM_mtfrase"/>
</dbReference>
<evidence type="ECO:0000313" key="2">
    <source>
        <dbReference type="EMBL" id="BBH54042.1"/>
    </source>
</evidence>
<dbReference type="InterPro" id="IPR029063">
    <property type="entry name" value="SAM-dependent_MTases_sf"/>
</dbReference>
<gene>
    <name evidence="2" type="ORF">JCM31447_24990</name>
</gene>
<dbReference type="OrthoDB" id="9810122at2"/>
<dbReference type="NCBIfam" id="TIGR01444">
    <property type="entry name" value="fkbM_fam"/>
    <property type="match status" value="1"/>
</dbReference>
<dbReference type="InterPro" id="IPR053202">
    <property type="entry name" value="EGF_Rcpt_Signaling_Reg"/>
</dbReference>
<evidence type="ECO:0000313" key="3">
    <source>
        <dbReference type="Proteomes" id="UP000291236"/>
    </source>
</evidence>